<keyword evidence="2" id="KW-1185">Reference proteome</keyword>
<reference evidence="2" key="1">
    <citation type="journal article" date="2023" name="Mol. Phylogenet. Evol.">
        <title>Genome-scale phylogeny and comparative genomics of the fungal order Sordariales.</title>
        <authorList>
            <person name="Hensen N."/>
            <person name="Bonometti L."/>
            <person name="Westerberg I."/>
            <person name="Brannstrom I.O."/>
            <person name="Guillou S."/>
            <person name="Cros-Aarteil S."/>
            <person name="Calhoun S."/>
            <person name="Haridas S."/>
            <person name="Kuo A."/>
            <person name="Mondo S."/>
            <person name="Pangilinan J."/>
            <person name="Riley R."/>
            <person name="LaButti K."/>
            <person name="Andreopoulos B."/>
            <person name="Lipzen A."/>
            <person name="Chen C."/>
            <person name="Yan M."/>
            <person name="Daum C."/>
            <person name="Ng V."/>
            <person name="Clum A."/>
            <person name="Steindorff A."/>
            <person name="Ohm R.A."/>
            <person name="Martin F."/>
            <person name="Silar P."/>
            <person name="Natvig D.O."/>
            <person name="Lalanne C."/>
            <person name="Gautier V."/>
            <person name="Ament-Velasquez S.L."/>
            <person name="Kruys A."/>
            <person name="Hutchinson M.I."/>
            <person name="Powell A.J."/>
            <person name="Barry K."/>
            <person name="Miller A.N."/>
            <person name="Grigoriev I.V."/>
            <person name="Debuchy R."/>
            <person name="Gladieux P."/>
            <person name="Hiltunen Thoren M."/>
            <person name="Johannesson H."/>
        </authorList>
    </citation>
    <scope>NUCLEOTIDE SEQUENCE [LARGE SCALE GENOMIC DNA]</scope>
    <source>
        <strain evidence="2">CBS 340.73</strain>
    </source>
</reference>
<dbReference type="Proteomes" id="UP001303473">
    <property type="component" value="Unassembled WGS sequence"/>
</dbReference>
<organism evidence="1 2">
    <name type="scientific">Diplogelasinospora grovesii</name>
    <dbReference type="NCBI Taxonomy" id="303347"/>
    <lineage>
        <taxon>Eukaryota</taxon>
        <taxon>Fungi</taxon>
        <taxon>Dikarya</taxon>
        <taxon>Ascomycota</taxon>
        <taxon>Pezizomycotina</taxon>
        <taxon>Sordariomycetes</taxon>
        <taxon>Sordariomycetidae</taxon>
        <taxon>Sordariales</taxon>
        <taxon>Diplogelasinosporaceae</taxon>
        <taxon>Diplogelasinospora</taxon>
    </lineage>
</organism>
<sequence length="153" mass="16946">MDPICVAECVVECTLICYSAGKALNGLRDQFTHVPQKVATLVAETKVVGGALAQIQNAILQRDDHPGMWSPSSGLAQKLAIVLEAGAIVFRCLEKDIRRITSGITALDKPLWEDRAHEVWSSDQLNAYLDDLKGCSRRLAHCYRFCKRTMLES</sequence>
<dbReference type="EMBL" id="MU853865">
    <property type="protein sequence ID" value="KAK3937036.1"/>
    <property type="molecule type" value="Genomic_DNA"/>
</dbReference>
<gene>
    <name evidence="1" type="ORF">QBC46DRAFT_393705</name>
</gene>
<protein>
    <submittedName>
        <fullName evidence="1">Uncharacterized protein</fullName>
    </submittedName>
</protein>
<evidence type="ECO:0000313" key="1">
    <source>
        <dbReference type="EMBL" id="KAK3937036.1"/>
    </source>
</evidence>
<dbReference type="AlphaFoldDB" id="A0AAN6N0R5"/>
<evidence type="ECO:0000313" key="2">
    <source>
        <dbReference type="Proteomes" id="UP001303473"/>
    </source>
</evidence>
<accession>A0AAN6N0R5</accession>
<comment type="caution">
    <text evidence="1">The sequence shown here is derived from an EMBL/GenBank/DDBJ whole genome shotgun (WGS) entry which is preliminary data.</text>
</comment>
<name>A0AAN6N0R5_9PEZI</name>
<proteinExistence type="predicted"/>